<keyword evidence="7" id="KW-1185">Reference proteome</keyword>
<gene>
    <name evidence="6" type="ORF">BS50DRAFT_578557</name>
</gene>
<dbReference type="GO" id="GO:0005524">
    <property type="term" value="F:ATP binding"/>
    <property type="evidence" value="ECO:0007669"/>
    <property type="project" value="UniProtKB-KW"/>
</dbReference>
<dbReference type="InterPro" id="IPR018181">
    <property type="entry name" value="Heat_shock_70_CS"/>
</dbReference>
<keyword evidence="1 3" id="KW-0547">Nucleotide-binding</keyword>
<feature type="chain" id="PRO_5015400274" evidence="5">
    <location>
        <begin position="32"/>
        <end position="605"/>
    </location>
</feature>
<proteinExistence type="inferred from homology"/>
<dbReference type="Gene3D" id="3.90.640.10">
    <property type="entry name" value="Actin, Chain A, domain 4"/>
    <property type="match status" value="1"/>
</dbReference>
<comment type="similarity">
    <text evidence="3">Belongs to the heat shock protein 70 family.</text>
</comment>
<accession>A0A2T2N6S3</accession>
<dbReference type="Proteomes" id="UP000240883">
    <property type="component" value="Unassembled WGS sequence"/>
</dbReference>
<dbReference type="EMBL" id="KZ678145">
    <property type="protein sequence ID" value="PSN61152.1"/>
    <property type="molecule type" value="Genomic_DNA"/>
</dbReference>
<feature type="region of interest" description="Disordered" evidence="4">
    <location>
        <begin position="586"/>
        <end position="605"/>
    </location>
</feature>
<organism evidence="6 7">
    <name type="scientific">Corynespora cassiicola Philippines</name>
    <dbReference type="NCBI Taxonomy" id="1448308"/>
    <lineage>
        <taxon>Eukaryota</taxon>
        <taxon>Fungi</taxon>
        <taxon>Dikarya</taxon>
        <taxon>Ascomycota</taxon>
        <taxon>Pezizomycotina</taxon>
        <taxon>Dothideomycetes</taxon>
        <taxon>Pleosporomycetidae</taxon>
        <taxon>Pleosporales</taxon>
        <taxon>Corynesporascaceae</taxon>
        <taxon>Corynespora</taxon>
    </lineage>
</organism>
<dbReference type="STRING" id="1448308.A0A2T2N6S3"/>
<dbReference type="Gene3D" id="3.30.420.40">
    <property type="match status" value="2"/>
</dbReference>
<dbReference type="PANTHER" id="PTHR19375">
    <property type="entry name" value="HEAT SHOCK PROTEIN 70KDA"/>
    <property type="match status" value="1"/>
</dbReference>
<dbReference type="InterPro" id="IPR013126">
    <property type="entry name" value="Hsp_70_fam"/>
</dbReference>
<reference evidence="6 7" key="1">
    <citation type="journal article" date="2018" name="Front. Microbiol.">
        <title>Genome-Wide Analysis of Corynespora cassiicola Leaf Fall Disease Putative Effectors.</title>
        <authorList>
            <person name="Lopez D."/>
            <person name="Ribeiro S."/>
            <person name="Label P."/>
            <person name="Fumanal B."/>
            <person name="Venisse J.S."/>
            <person name="Kohler A."/>
            <person name="de Oliveira R.R."/>
            <person name="Labutti K."/>
            <person name="Lipzen A."/>
            <person name="Lail K."/>
            <person name="Bauer D."/>
            <person name="Ohm R.A."/>
            <person name="Barry K.W."/>
            <person name="Spatafora J."/>
            <person name="Grigoriev I.V."/>
            <person name="Martin F.M."/>
            <person name="Pujade-Renaud V."/>
        </authorList>
    </citation>
    <scope>NUCLEOTIDE SEQUENCE [LARGE SCALE GENOMIC DNA]</scope>
    <source>
        <strain evidence="6 7">Philippines</strain>
    </source>
</reference>
<dbReference type="AlphaFoldDB" id="A0A2T2N6S3"/>
<evidence type="ECO:0000256" key="2">
    <source>
        <dbReference type="ARBA" id="ARBA00022840"/>
    </source>
</evidence>
<sequence length="605" mass="66499">MARTIAFSKPGPLLLVALLAFPLIFCCYVKAAPAEGSRPEIILGIDLGNTYSRVAVDKSDRPKSCDRSKVAFVTAEVIGQMPSYVAFTESGEILIGQAAKDQQQTNPNRTVFGINHLLGQTFTEIQDYIEQLPYPVVEGHNGTSKIQITIANKTTLYDPEDIIGMAIGELMSIANHHLPDYNITGSVLTIPYATSNDRSREILQRAADLAGVPAQRIMHEASAAALAHDLSCRLPEHGWEEIWLIYDLGGSTFEANVLAVDEGAFEMLGGASDKTISGDRIIETIADNLMSHWIEMGGSDLQEDQTRMARLRSEAARAVYELSVDPAVEIQMDYHTVVTRAQLETLTEPLFKRSLALADNALNNANINWTNFQGIILAGGASRIPGLQDLLENHFGIPVHSHMAAEPDEIIALGAATMGQILVHQDDFMGCPIDIAPSSFGIETKGGIMDMVIKWGAIIPTEKRIKVTTVKDGQKEIEIKVFEGRRPLTKYNRLRAILNIDIPPAPRGTIEIDVSIAIEMDYNMTVSAVNQELGVSQSKSMLSSMTPEESNHLDKIFEEYELSEEADSLELDRTKVWIKGNPEGVDWGNTVERYVPKPGNENEEL</sequence>
<evidence type="ECO:0000313" key="6">
    <source>
        <dbReference type="EMBL" id="PSN61152.1"/>
    </source>
</evidence>
<evidence type="ECO:0000256" key="4">
    <source>
        <dbReference type="SAM" id="MobiDB-lite"/>
    </source>
</evidence>
<keyword evidence="5" id="KW-0732">Signal</keyword>
<name>A0A2T2N6S3_CORCC</name>
<dbReference type="OrthoDB" id="2401965at2759"/>
<dbReference type="Pfam" id="PF00012">
    <property type="entry name" value="HSP70"/>
    <property type="match status" value="1"/>
</dbReference>
<dbReference type="SUPFAM" id="SSF53067">
    <property type="entry name" value="Actin-like ATPase domain"/>
    <property type="match status" value="2"/>
</dbReference>
<dbReference type="InterPro" id="IPR029047">
    <property type="entry name" value="HSP70_peptide-bd_sf"/>
</dbReference>
<dbReference type="Gene3D" id="2.60.34.10">
    <property type="entry name" value="Substrate Binding Domain Of DNAk, Chain A, domain 1"/>
    <property type="match status" value="1"/>
</dbReference>
<keyword evidence="6" id="KW-0346">Stress response</keyword>
<dbReference type="PRINTS" id="PR00301">
    <property type="entry name" value="HEATSHOCK70"/>
</dbReference>
<dbReference type="InterPro" id="IPR043129">
    <property type="entry name" value="ATPase_NBD"/>
</dbReference>
<evidence type="ECO:0000256" key="5">
    <source>
        <dbReference type="SAM" id="SignalP"/>
    </source>
</evidence>
<evidence type="ECO:0000256" key="1">
    <source>
        <dbReference type="ARBA" id="ARBA00022741"/>
    </source>
</evidence>
<dbReference type="SUPFAM" id="SSF100920">
    <property type="entry name" value="Heat shock protein 70kD (HSP70), peptide-binding domain"/>
    <property type="match status" value="1"/>
</dbReference>
<keyword evidence="2 3" id="KW-0067">ATP-binding</keyword>
<protein>
    <submittedName>
        <fullName evidence="6">Heat shock protein 70</fullName>
    </submittedName>
</protein>
<dbReference type="PROSITE" id="PS01036">
    <property type="entry name" value="HSP70_3"/>
    <property type="match status" value="1"/>
</dbReference>
<dbReference type="GO" id="GO:0140662">
    <property type="term" value="F:ATP-dependent protein folding chaperone"/>
    <property type="evidence" value="ECO:0007669"/>
    <property type="project" value="InterPro"/>
</dbReference>
<evidence type="ECO:0000256" key="3">
    <source>
        <dbReference type="RuleBase" id="RU003322"/>
    </source>
</evidence>
<feature type="signal peptide" evidence="5">
    <location>
        <begin position="1"/>
        <end position="31"/>
    </location>
</feature>
<evidence type="ECO:0000313" key="7">
    <source>
        <dbReference type="Proteomes" id="UP000240883"/>
    </source>
</evidence>